<evidence type="ECO:0000313" key="8">
    <source>
        <dbReference type="Ensembl" id="ENSMAMP00000001380.2"/>
    </source>
</evidence>
<dbReference type="PANTHER" id="PTHR24100">
    <property type="entry name" value="BUTYROPHILIN"/>
    <property type="match status" value="1"/>
</dbReference>
<reference evidence="8" key="1">
    <citation type="submission" date="2025-08" db="UniProtKB">
        <authorList>
            <consortium name="Ensembl"/>
        </authorList>
    </citation>
    <scope>IDENTIFICATION</scope>
</reference>
<dbReference type="InterPro" id="IPR050504">
    <property type="entry name" value="IgSF_BTN/MOG"/>
</dbReference>
<evidence type="ECO:0000256" key="3">
    <source>
        <dbReference type="ARBA" id="ARBA00023136"/>
    </source>
</evidence>
<dbReference type="InParanoid" id="A0A3Q3RGN0"/>
<keyword evidence="4" id="KW-1015">Disulfide bond</keyword>
<keyword evidence="2" id="KW-0732">Signal</keyword>
<keyword evidence="6" id="KW-0393">Immunoglobulin domain</keyword>
<evidence type="ECO:0000256" key="1">
    <source>
        <dbReference type="ARBA" id="ARBA00004370"/>
    </source>
</evidence>
<dbReference type="AlphaFoldDB" id="A0A3Q3RGN0"/>
<reference evidence="8" key="2">
    <citation type="submission" date="2025-09" db="UniProtKB">
        <authorList>
            <consortium name="Ensembl"/>
        </authorList>
    </citation>
    <scope>IDENTIFICATION</scope>
</reference>
<accession>A0A3Q3RGN0</accession>
<evidence type="ECO:0000259" key="7">
    <source>
        <dbReference type="PROSITE" id="PS50835"/>
    </source>
</evidence>
<dbReference type="GO" id="GO:0005102">
    <property type="term" value="F:signaling receptor binding"/>
    <property type="evidence" value="ECO:0007669"/>
    <property type="project" value="TreeGrafter"/>
</dbReference>
<dbReference type="GO" id="GO:0009897">
    <property type="term" value="C:external side of plasma membrane"/>
    <property type="evidence" value="ECO:0007669"/>
    <property type="project" value="TreeGrafter"/>
</dbReference>
<dbReference type="InterPro" id="IPR013783">
    <property type="entry name" value="Ig-like_fold"/>
</dbReference>
<keyword evidence="9" id="KW-1185">Reference proteome</keyword>
<dbReference type="GeneTree" id="ENSGT00400000025126"/>
<keyword evidence="5" id="KW-0325">Glycoprotein</keyword>
<evidence type="ECO:0000256" key="5">
    <source>
        <dbReference type="ARBA" id="ARBA00023180"/>
    </source>
</evidence>
<comment type="subcellular location">
    <subcellularLocation>
        <location evidence="1">Membrane</location>
    </subcellularLocation>
</comment>
<dbReference type="SUPFAM" id="SSF48726">
    <property type="entry name" value="Immunoglobulin"/>
    <property type="match status" value="1"/>
</dbReference>
<dbReference type="GO" id="GO:1903037">
    <property type="term" value="P:regulation of leukocyte cell-cell adhesion"/>
    <property type="evidence" value="ECO:0007669"/>
    <property type="project" value="UniProtKB-ARBA"/>
</dbReference>
<evidence type="ECO:0000256" key="2">
    <source>
        <dbReference type="ARBA" id="ARBA00022729"/>
    </source>
</evidence>
<dbReference type="InterPro" id="IPR013106">
    <property type="entry name" value="Ig_V-set"/>
</dbReference>
<dbReference type="InterPro" id="IPR007110">
    <property type="entry name" value="Ig-like_dom"/>
</dbReference>
<dbReference type="PANTHER" id="PTHR24100:SF151">
    <property type="entry name" value="ICOS LIGAND"/>
    <property type="match status" value="1"/>
</dbReference>
<evidence type="ECO:0000256" key="4">
    <source>
        <dbReference type="ARBA" id="ARBA00023157"/>
    </source>
</evidence>
<organism evidence="8 9">
    <name type="scientific">Mastacembelus armatus</name>
    <name type="common">zig-zag eel</name>
    <dbReference type="NCBI Taxonomy" id="205130"/>
    <lineage>
        <taxon>Eukaryota</taxon>
        <taxon>Metazoa</taxon>
        <taxon>Chordata</taxon>
        <taxon>Craniata</taxon>
        <taxon>Vertebrata</taxon>
        <taxon>Euteleostomi</taxon>
        <taxon>Actinopterygii</taxon>
        <taxon>Neopterygii</taxon>
        <taxon>Teleostei</taxon>
        <taxon>Neoteleostei</taxon>
        <taxon>Acanthomorphata</taxon>
        <taxon>Anabantaria</taxon>
        <taxon>Synbranchiformes</taxon>
        <taxon>Mastacembelidae</taxon>
        <taxon>Mastacembelus</taxon>
    </lineage>
</organism>
<sequence>MRRTVVETFIKCLEGSFCMSCLNVVSPEAARIICPNEPIEAEIGEDVRLPCLLDPGLDLSDLTVDWTRVNDSKVVFSYRSRMINDIDQLEQYRNRTRLSREDLSVGNMELQMFSAQLSDSGRYRKWTDQSQHPVICVTLRGQRSLFTLPLYVPVFKHHLPIQGLQMVGLFVCLWTCPPAAANMKHTVLTAECNVSVLVFYITYIYLSLLKFHSSFCGRHNNPNTTLQVWN</sequence>
<name>A0A3Q3RGN0_9TELE</name>
<dbReference type="Proteomes" id="UP000261640">
    <property type="component" value="Unplaced"/>
</dbReference>
<dbReference type="Pfam" id="PF07686">
    <property type="entry name" value="V-set"/>
    <property type="match status" value="1"/>
</dbReference>
<dbReference type="GO" id="GO:0001817">
    <property type="term" value="P:regulation of cytokine production"/>
    <property type="evidence" value="ECO:0007669"/>
    <property type="project" value="TreeGrafter"/>
</dbReference>
<protein>
    <recommendedName>
        <fullName evidence="7">Ig-like domain-containing protein</fullName>
    </recommendedName>
</protein>
<dbReference type="GO" id="GO:0050852">
    <property type="term" value="P:T cell receptor signaling pathway"/>
    <property type="evidence" value="ECO:0007669"/>
    <property type="project" value="TreeGrafter"/>
</dbReference>
<dbReference type="GO" id="GO:0050863">
    <property type="term" value="P:regulation of T cell activation"/>
    <property type="evidence" value="ECO:0007669"/>
    <property type="project" value="UniProtKB-ARBA"/>
</dbReference>
<dbReference type="PROSITE" id="PS50835">
    <property type="entry name" value="IG_LIKE"/>
    <property type="match status" value="1"/>
</dbReference>
<keyword evidence="3" id="KW-0472">Membrane</keyword>
<proteinExistence type="predicted"/>
<dbReference type="Gene3D" id="2.60.40.10">
    <property type="entry name" value="Immunoglobulins"/>
    <property type="match status" value="1"/>
</dbReference>
<evidence type="ECO:0000256" key="6">
    <source>
        <dbReference type="ARBA" id="ARBA00023319"/>
    </source>
</evidence>
<dbReference type="InterPro" id="IPR036179">
    <property type="entry name" value="Ig-like_dom_sf"/>
</dbReference>
<dbReference type="Ensembl" id="ENSMAMT00000001409.2">
    <property type="protein sequence ID" value="ENSMAMP00000001380.2"/>
    <property type="gene ID" value="ENSMAMG00000000944.2"/>
</dbReference>
<evidence type="ECO:0000313" key="9">
    <source>
        <dbReference type="Proteomes" id="UP000261640"/>
    </source>
</evidence>
<dbReference type="FunFam" id="2.60.40.10:FF:000142">
    <property type="entry name" value="V-set domain-containing T-cell activation inhibitor 1"/>
    <property type="match status" value="1"/>
</dbReference>
<feature type="domain" description="Ig-like" evidence="7">
    <location>
        <begin position="27"/>
        <end position="123"/>
    </location>
</feature>